<reference evidence="3" key="1">
    <citation type="journal article" date="2019" name="Int. J. Syst. Evol. Microbiol.">
        <title>The Global Catalogue of Microorganisms (GCM) 10K type strain sequencing project: providing services to taxonomists for standard genome sequencing and annotation.</title>
        <authorList>
            <consortium name="The Broad Institute Genomics Platform"/>
            <consortium name="The Broad Institute Genome Sequencing Center for Infectious Disease"/>
            <person name="Wu L."/>
            <person name="Ma J."/>
        </authorList>
    </citation>
    <scope>NUCLEOTIDE SEQUENCE [LARGE SCALE GENOMIC DNA]</scope>
    <source>
        <strain evidence="3">JCM 31037</strain>
    </source>
</reference>
<protein>
    <submittedName>
        <fullName evidence="2">Uncharacterized protein</fullName>
    </submittedName>
</protein>
<comment type="caution">
    <text evidence="2">The sequence shown here is derived from an EMBL/GenBank/DDBJ whole genome shotgun (WGS) entry which is preliminary data.</text>
</comment>
<dbReference type="RefSeq" id="WP_377567871.1">
    <property type="nucleotide sequence ID" value="NZ_JBHTMP010000006.1"/>
</dbReference>
<organism evidence="2 3">
    <name type="scientific">Micromonospora sonneratiae</name>
    <dbReference type="NCBI Taxonomy" id="1184706"/>
    <lineage>
        <taxon>Bacteria</taxon>
        <taxon>Bacillati</taxon>
        <taxon>Actinomycetota</taxon>
        <taxon>Actinomycetes</taxon>
        <taxon>Micromonosporales</taxon>
        <taxon>Micromonosporaceae</taxon>
        <taxon>Micromonospora</taxon>
    </lineage>
</organism>
<dbReference type="EMBL" id="JBHTMP010000006">
    <property type="protein sequence ID" value="MFD1320660.1"/>
    <property type="molecule type" value="Genomic_DNA"/>
</dbReference>
<evidence type="ECO:0000313" key="2">
    <source>
        <dbReference type="EMBL" id="MFD1320660.1"/>
    </source>
</evidence>
<feature type="region of interest" description="Disordered" evidence="1">
    <location>
        <begin position="67"/>
        <end position="92"/>
    </location>
</feature>
<keyword evidence="3" id="KW-1185">Reference proteome</keyword>
<gene>
    <name evidence="2" type="ORF">ACFQ4H_06085</name>
</gene>
<name>A0ABW3YB56_9ACTN</name>
<sequence>MDGPLPQWSEDTCAVCPAQVLGPGGFDVVGRPHRRYAYRPGRNSRVDVTTGVPVCVHPYRVGMPPGRYASAGTPLPELDGPPPAPPADPDLPEELVDLEGWLVAVLRGTPSEQMFTAVARVERVASQRFPPGEVVAALRRVLSTELARR</sequence>
<accession>A0ABW3YB56</accession>
<proteinExistence type="predicted"/>
<evidence type="ECO:0000313" key="3">
    <source>
        <dbReference type="Proteomes" id="UP001597260"/>
    </source>
</evidence>
<evidence type="ECO:0000256" key="1">
    <source>
        <dbReference type="SAM" id="MobiDB-lite"/>
    </source>
</evidence>
<feature type="compositionally biased region" description="Pro residues" evidence="1">
    <location>
        <begin position="79"/>
        <end position="89"/>
    </location>
</feature>
<dbReference type="Proteomes" id="UP001597260">
    <property type="component" value="Unassembled WGS sequence"/>
</dbReference>